<dbReference type="EMBL" id="DVMS01000224">
    <property type="protein sequence ID" value="HIU39587.1"/>
    <property type="molecule type" value="Genomic_DNA"/>
</dbReference>
<dbReference type="InterPro" id="IPR019734">
    <property type="entry name" value="TPR_rpt"/>
</dbReference>
<feature type="repeat" description="TPR" evidence="3">
    <location>
        <begin position="424"/>
        <end position="457"/>
    </location>
</feature>
<dbReference type="Proteomes" id="UP000824076">
    <property type="component" value="Unassembled WGS sequence"/>
</dbReference>
<dbReference type="PROSITE" id="PS50005">
    <property type="entry name" value="TPR"/>
    <property type="match status" value="4"/>
</dbReference>
<dbReference type="SUPFAM" id="SSF81901">
    <property type="entry name" value="HCP-like"/>
    <property type="match status" value="1"/>
</dbReference>
<dbReference type="Pfam" id="PF13429">
    <property type="entry name" value="TPR_15"/>
    <property type="match status" value="1"/>
</dbReference>
<keyword evidence="4" id="KW-0732">Signal</keyword>
<feature type="repeat" description="TPR" evidence="3">
    <location>
        <begin position="385"/>
        <end position="418"/>
    </location>
</feature>
<dbReference type="PANTHER" id="PTHR12558">
    <property type="entry name" value="CELL DIVISION CYCLE 16,23,27"/>
    <property type="match status" value="1"/>
</dbReference>
<dbReference type="InterPro" id="IPR013105">
    <property type="entry name" value="TPR_2"/>
</dbReference>
<dbReference type="SMART" id="SM00028">
    <property type="entry name" value="TPR"/>
    <property type="match status" value="6"/>
</dbReference>
<dbReference type="InterPro" id="IPR011990">
    <property type="entry name" value="TPR-like_helical_dom_sf"/>
</dbReference>
<evidence type="ECO:0000313" key="5">
    <source>
        <dbReference type="EMBL" id="HIU39587.1"/>
    </source>
</evidence>
<feature type="repeat" description="TPR" evidence="3">
    <location>
        <begin position="210"/>
        <end position="243"/>
    </location>
</feature>
<feature type="chain" id="PRO_5038394090" evidence="4">
    <location>
        <begin position="24"/>
        <end position="582"/>
    </location>
</feature>
<evidence type="ECO:0000313" key="6">
    <source>
        <dbReference type="Proteomes" id="UP000824076"/>
    </source>
</evidence>
<evidence type="ECO:0000256" key="4">
    <source>
        <dbReference type="SAM" id="SignalP"/>
    </source>
</evidence>
<dbReference type="SUPFAM" id="SSF48452">
    <property type="entry name" value="TPR-like"/>
    <property type="match status" value="1"/>
</dbReference>
<keyword evidence="2 3" id="KW-0802">TPR repeat</keyword>
<dbReference type="AlphaFoldDB" id="A0A9D1ILP6"/>
<dbReference type="Pfam" id="PF07719">
    <property type="entry name" value="TPR_2"/>
    <property type="match status" value="1"/>
</dbReference>
<feature type="repeat" description="TPR" evidence="3">
    <location>
        <begin position="534"/>
        <end position="567"/>
    </location>
</feature>
<comment type="caution">
    <text evidence="5">The sequence shown here is derived from an EMBL/GenBank/DDBJ whole genome shotgun (WGS) entry which is preliminary data.</text>
</comment>
<reference evidence="5" key="2">
    <citation type="journal article" date="2021" name="PeerJ">
        <title>Extensive microbial diversity within the chicken gut microbiome revealed by metagenomics and culture.</title>
        <authorList>
            <person name="Gilroy R."/>
            <person name="Ravi A."/>
            <person name="Getino M."/>
            <person name="Pursley I."/>
            <person name="Horton D.L."/>
            <person name="Alikhan N.F."/>
            <person name="Baker D."/>
            <person name="Gharbi K."/>
            <person name="Hall N."/>
            <person name="Watson M."/>
            <person name="Adriaenssens E.M."/>
            <person name="Foster-Nyarko E."/>
            <person name="Jarju S."/>
            <person name="Secka A."/>
            <person name="Antonio M."/>
            <person name="Oren A."/>
            <person name="Chaudhuri R.R."/>
            <person name="La Ragione R."/>
            <person name="Hildebrand F."/>
            <person name="Pallen M.J."/>
        </authorList>
    </citation>
    <scope>NUCLEOTIDE SEQUENCE</scope>
    <source>
        <strain evidence="5">17073</strain>
    </source>
</reference>
<reference evidence="5" key="1">
    <citation type="submission" date="2020-10" db="EMBL/GenBank/DDBJ databases">
        <authorList>
            <person name="Gilroy R."/>
        </authorList>
    </citation>
    <scope>NUCLEOTIDE SEQUENCE</scope>
    <source>
        <strain evidence="5">17073</strain>
    </source>
</reference>
<proteinExistence type="predicted"/>
<keyword evidence="1" id="KW-0677">Repeat</keyword>
<protein>
    <submittedName>
        <fullName evidence="5">Tetratricopeptide repeat protein</fullName>
    </submittedName>
</protein>
<evidence type="ECO:0000256" key="1">
    <source>
        <dbReference type="ARBA" id="ARBA00022737"/>
    </source>
</evidence>
<sequence>MKKSIKHISIAICLSTFMLPMFAQYETHEADKKKAQYIFLEAIAKNTENDASASFDLLQAAHSLDPENPTIGFYYGMSILSADEVEKEEMDTALSLMKRNTLLRPDDFYENYIYAILCSSISDYDETIRVVETLLKKYPDRMQMYPVLAKSYASKNEFGKAVAVIDSLEKTEGRSTSTTIMKIGYLLNMNDTTAIIATGKQYLSDAPKSVEPNTLMGNVYAQLGMPDSAFVYYDKALAIDPDYGYANLQKANLYYSTGDSTNYEKEITSVLLNKNIEVGTKVDILTDYIRTHIQQNDSSDRVDNMFATILEQHSHEAQIHRLYCDYLTYRGKYDAAAEQISYTVDIDPSDPKDWERLMWLYTFSEKPEKAIETGSKALSYDPEHITYYQIIGVAYYNMGDYEKSIEYYDTLLEKNKTLMLVNEADIYSALAESYNKKGDIAATLRNYEISLEIEPDNPLTLNNYAYSLCISYSENADSLAKAEKMSKRSIDIEPENSSSLDTYAWIMFLKRDYKTALEYIEKAMENADSERNNAELLEHYGDILFMLGRPDEALEQWKKALEENPDSELLKKKVDHKTYFYE</sequence>
<organism evidence="5 6">
    <name type="scientific">Candidatus Limisoma intestinavium</name>
    <dbReference type="NCBI Taxonomy" id="2840856"/>
    <lineage>
        <taxon>Bacteria</taxon>
        <taxon>Pseudomonadati</taxon>
        <taxon>Bacteroidota</taxon>
        <taxon>Bacteroidia</taxon>
        <taxon>Bacteroidales</taxon>
        <taxon>Candidatus Limisoma</taxon>
    </lineage>
</organism>
<feature type="signal peptide" evidence="4">
    <location>
        <begin position="1"/>
        <end position="23"/>
    </location>
</feature>
<dbReference type="Gene3D" id="1.25.40.10">
    <property type="entry name" value="Tetratricopeptide repeat domain"/>
    <property type="match status" value="3"/>
</dbReference>
<accession>A0A9D1ILP6</accession>
<evidence type="ECO:0000256" key="2">
    <source>
        <dbReference type="ARBA" id="ARBA00022803"/>
    </source>
</evidence>
<gene>
    <name evidence="5" type="ORF">IAD18_07985</name>
</gene>
<evidence type="ECO:0000256" key="3">
    <source>
        <dbReference type="PROSITE-ProRule" id="PRU00339"/>
    </source>
</evidence>
<dbReference type="Pfam" id="PF13181">
    <property type="entry name" value="TPR_8"/>
    <property type="match status" value="1"/>
</dbReference>
<name>A0A9D1ILP6_9BACT</name>
<dbReference type="PANTHER" id="PTHR12558:SF13">
    <property type="entry name" value="CELL DIVISION CYCLE PROTEIN 27 HOMOLOG"/>
    <property type="match status" value="1"/>
</dbReference>